<organism evidence="2 3">
    <name type="scientific">Chionoecetes opilio</name>
    <name type="common">Atlantic snow crab</name>
    <name type="synonym">Cancer opilio</name>
    <dbReference type="NCBI Taxonomy" id="41210"/>
    <lineage>
        <taxon>Eukaryota</taxon>
        <taxon>Metazoa</taxon>
        <taxon>Ecdysozoa</taxon>
        <taxon>Arthropoda</taxon>
        <taxon>Crustacea</taxon>
        <taxon>Multicrustacea</taxon>
        <taxon>Malacostraca</taxon>
        <taxon>Eumalacostraca</taxon>
        <taxon>Eucarida</taxon>
        <taxon>Decapoda</taxon>
        <taxon>Pleocyemata</taxon>
        <taxon>Brachyura</taxon>
        <taxon>Eubrachyura</taxon>
        <taxon>Majoidea</taxon>
        <taxon>Majidae</taxon>
        <taxon>Chionoecetes</taxon>
    </lineage>
</organism>
<dbReference type="Proteomes" id="UP000770661">
    <property type="component" value="Unassembled WGS sequence"/>
</dbReference>
<sequence>MRPKSAPSWSTPPDLVILPPSYLGLLDKVQNRAQRLISLKAAPDMQLAPLQPLQHRRDVAGLCPHVQNPQAGRPTPRYTPARLGGHLTPTPPGRHKRETNNHCSLRQGSDLLPLLPAAIQQGCGTV</sequence>
<name>A0A8J4Y635_CHIOP</name>
<gene>
    <name evidence="2" type="ORF">GWK47_054426</name>
</gene>
<comment type="caution">
    <text evidence="2">The sequence shown here is derived from an EMBL/GenBank/DDBJ whole genome shotgun (WGS) entry which is preliminary data.</text>
</comment>
<feature type="region of interest" description="Disordered" evidence="1">
    <location>
        <begin position="64"/>
        <end position="101"/>
    </location>
</feature>
<accession>A0A8J4Y635</accession>
<reference evidence="2" key="1">
    <citation type="submission" date="2020-07" db="EMBL/GenBank/DDBJ databases">
        <title>The High-quality genome of the commercially important snow crab, Chionoecetes opilio.</title>
        <authorList>
            <person name="Jeong J.-H."/>
            <person name="Ryu S."/>
        </authorList>
    </citation>
    <scope>NUCLEOTIDE SEQUENCE</scope>
    <source>
        <strain evidence="2">MADBK_172401_WGS</strain>
        <tissue evidence="2">Digestive gland</tissue>
    </source>
</reference>
<evidence type="ECO:0000313" key="2">
    <source>
        <dbReference type="EMBL" id="KAG0717446.1"/>
    </source>
</evidence>
<keyword evidence="3" id="KW-1185">Reference proteome</keyword>
<evidence type="ECO:0000256" key="1">
    <source>
        <dbReference type="SAM" id="MobiDB-lite"/>
    </source>
</evidence>
<dbReference type="EMBL" id="JACEEZ010017535">
    <property type="protein sequence ID" value="KAG0717446.1"/>
    <property type="molecule type" value="Genomic_DNA"/>
</dbReference>
<proteinExistence type="predicted"/>
<dbReference type="AlphaFoldDB" id="A0A8J4Y635"/>
<protein>
    <submittedName>
        <fullName evidence="2">Uncharacterized protein</fullName>
    </submittedName>
</protein>
<evidence type="ECO:0000313" key="3">
    <source>
        <dbReference type="Proteomes" id="UP000770661"/>
    </source>
</evidence>